<name>A0A087TST9_STEMI</name>
<dbReference type="AlphaFoldDB" id="A0A087TST9"/>
<dbReference type="Proteomes" id="UP000054359">
    <property type="component" value="Unassembled WGS sequence"/>
</dbReference>
<proteinExistence type="predicted"/>
<dbReference type="GO" id="GO:0003676">
    <property type="term" value="F:nucleic acid binding"/>
    <property type="evidence" value="ECO:0007669"/>
    <property type="project" value="InterPro"/>
</dbReference>
<evidence type="ECO:0000313" key="2">
    <source>
        <dbReference type="EMBL" id="KFM68178.1"/>
    </source>
</evidence>
<gene>
    <name evidence="2" type="ORF">X975_03297</name>
</gene>
<dbReference type="STRING" id="407821.A0A087TST9"/>
<dbReference type="PANTHER" id="PTHR23022">
    <property type="entry name" value="TRANSPOSABLE ELEMENT-RELATED"/>
    <property type="match status" value="1"/>
</dbReference>
<dbReference type="OMA" id="ACHKARI"/>
<keyword evidence="3" id="KW-1185">Reference proteome</keyword>
<dbReference type="InterPro" id="IPR038717">
    <property type="entry name" value="Tc1-like_DDE_dom"/>
</dbReference>
<dbReference type="PANTHER" id="PTHR23022:SF134">
    <property type="entry name" value="TRANSPOSABLE ELEMENT TC1 TRANSPOSASE"/>
    <property type="match status" value="1"/>
</dbReference>
<organism evidence="2 3">
    <name type="scientific">Stegodyphus mimosarum</name>
    <name type="common">African social velvet spider</name>
    <dbReference type="NCBI Taxonomy" id="407821"/>
    <lineage>
        <taxon>Eukaryota</taxon>
        <taxon>Metazoa</taxon>
        <taxon>Ecdysozoa</taxon>
        <taxon>Arthropoda</taxon>
        <taxon>Chelicerata</taxon>
        <taxon>Arachnida</taxon>
        <taxon>Araneae</taxon>
        <taxon>Araneomorphae</taxon>
        <taxon>Entelegynae</taxon>
        <taxon>Eresoidea</taxon>
        <taxon>Eresidae</taxon>
        <taxon>Stegodyphus</taxon>
    </lineage>
</organism>
<evidence type="ECO:0000313" key="3">
    <source>
        <dbReference type="Proteomes" id="UP000054359"/>
    </source>
</evidence>
<dbReference type="InterPro" id="IPR052338">
    <property type="entry name" value="Transposase_5"/>
</dbReference>
<reference evidence="2 3" key="1">
    <citation type="submission" date="2013-11" db="EMBL/GenBank/DDBJ databases">
        <title>Genome sequencing of Stegodyphus mimosarum.</title>
        <authorList>
            <person name="Bechsgaard J."/>
        </authorList>
    </citation>
    <scope>NUCLEOTIDE SEQUENCE [LARGE SCALE GENOMIC DNA]</scope>
</reference>
<dbReference type="EMBL" id="KK116581">
    <property type="protein sequence ID" value="KFM68178.1"/>
    <property type="molecule type" value="Genomic_DNA"/>
</dbReference>
<dbReference type="Gene3D" id="3.30.420.10">
    <property type="entry name" value="Ribonuclease H-like superfamily/Ribonuclease H"/>
    <property type="match status" value="1"/>
</dbReference>
<dbReference type="OrthoDB" id="6437518at2759"/>
<feature type="domain" description="Tc1-like transposase DDE" evidence="1">
    <location>
        <begin position="87"/>
        <end position="237"/>
    </location>
</feature>
<dbReference type="InterPro" id="IPR036397">
    <property type="entry name" value="RNaseH_sf"/>
</dbReference>
<accession>A0A087TST9</accession>
<feature type="non-terminal residue" evidence="2">
    <location>
        <position position="279"/>
    </location>
</feature>
<sequence length="279" mass="32020">MKVSQEKLEKPSSPLEEMKKLMKCGDDKHLFLGTQKYNGHGLQPLHMLTVHCSGSRDEISSTIIYQRLSWAREHIGWSLNEWKTVASSDESRFQLVRADGRVRVWRRPHEAMDPSCQQGTVQAGGGSIMVWAVFTWHGLVPLVQLNRSLTGKEYLQLLEDHLQPFMDFTYSNNDGIFMDDNAPCHRATIVRDWLEEHSGQFQRMWPPRSPDMNPIEHLWDIIERSVRAQNPALSTLSQLSMSIEAAWLNIPAGDFQRLVESMPRRIAALRRAKGGPTKY</sequence>
<dbReference type="Pfam" id="PF13358">
    <property type="entry name" value="DDE_3"/>
    <property type="match status" value="1"/>
</dbReference>
<protein>
    <submittedName>
        <fullName evidence="2">Transposable element Tcb2 transposase</fullName>
    </submittedName>
</protein>
<evidence type="ECO:0000259" key="1">
    <source>
        <dbReference type="Pfam" id="PF13358"/>
    </source>
</evidence>